<dbReference type="RefSeq" id="WP_130058274.1">
    <property type="nucleotide sequence ID" value="NZ_RCXT01000003.1"/>
</dbReference>
<dbReference type="Proteomes" id="UP000422221">
    <property type="component" value="Unassembled WGS sequence"/>
</dbReference>
<evidence type="ECO:0000313" key="3">
    <source>
        <dbReference type="Proteomes" id="UP000422221"/>
    </source>
</evidence>
<gene>
    <name evidence="2" type="ORF">F3F73_12015</name>
</gene>
<name>A0A7J4XIJ9_9BACE</name>
<organism evidence="2 3">
    <name type="scientific">Bacteroides salyersiae</name>
    <dbReference type="NCBI Taxonomy" id="291644"/>
    <lineage>
        <taxon>Bacteria</taxon>
        <taxon>Pseudomonadati</taxon>
        <taxon>Bacteroidota</taxon>
        <taxon>Bacteroidia</taxon>
        <taxon>Bacteroidales</taxon>
        <taxon>Bacteroidaceae</taxon>
        <taxon>Bacteroides</taxon>
    </lineage>
</organism>
<evidence type="ECO:0000313" key="2">
    <source>
        <dbReference type="EMBL" id="KAA3764578.1"/>
    </source>
</evidence>
<dbReference type="AlphaFoldDB" id="A0A7J4XIJ9"/>
<dbReference type="Pfam" id="PF18925">
    <property type="entry name" value="DUF5675"/>
    <property type="match status" value="1"/>
</dbReference>
<accession>A0A7J4XIJ9</accession>
<protein>
    <recommendedName>
        <fullName evidence="1">DUF5675 domain-containing protein</fullName>
    </recommendedName>
</protein>
<dbReference type="InterPro" id="IPR043732">
    <property type="entry name" value="DUF5675"/>
</dbReference>
<proteinExistence type="predicted"/>
<reference evidence="2 3" key="1">
    <citation type="journal article" date="2019" name="Nat. Med.">
        <title>A library of human gut bacterial isolates paired with longitudinal multiomics data enables mechanistic microbiome research.</title>
        <authorList>
            <person name="Poyet M."/>
            <person name="Groussin M."/>
            <person name="Gibbons S.M."/>
            <person name="Avila-Pacheco J."/>
            <person name="Jiang X."/>
            <person name="Kearney S.M."/>
            <person name="Perrotta A.R."/>
            <person name="Berdy B."/>
            <person name="Zhao S."/>
            <person name="Lieberman T.D."/>
            <person name="Swanson P.K."/>
            <person name="Smith M."/>
            <person name="Roesemann S."/>
            <person name="Alexander J.E."/>
            <person name="Rich S.A."/>
            <person name="Livny J."/>
            <person name="Vlamakis H."/>
            <person name="Clish C."/>
            <person name="Bullock K."/>
            <person name="Deik A."/>
            <person name="Scott J."/>
            <person name="Pierce K.A."/>
            <person name="Xavier R.J."/>
            <person name="Alm E.J."/>
        </authorList>
    </citation>
    <scope>NUCLEOTIDE SEQUENCE [LARGE SCALE GENOMIC DNA]</scope>
    <source>
        <strain evidence="2 3">BIOML-A10</strain>
    </source>
</reference>
<evidence type="ECO:0000259" key="1">
    <source>
        <dbReference type="Pfam" id="PF18925"/>
    </source>
</evidence>
<comment type="caution">
    <text evidence="2">The sequence shown here is derived from an EMBL/GenBank/DDBJ whole genome shotgun (WGS) entry which is preliminary data.</text>
</comment>
<dbReference type="EMBL" id="VWMK01000011">
    <property type="protein sequence ID" value="KAA3764578.1"/>
    <property type="molecule type" value="Genomic_DNA"/>
</dbReference>
<feature type="domain" description="DUF5675" evidence="1">
    <location>
        <begin position="4"/>
        <end position="134"/>
    </location>
</feature>
<sequence length="144" mass="15928">MKITLKRKFYGKTYTIGDLLIDGNFFCNTIEDKVRSLPLACPNTSKGIACKCKGKVYAQTAIPAGIYKVTMKYSPKFKRRLPLLHNVPHFIGILIHSGTTEKDSAGCIIIGVNSVKGKVLNSRNTSDALNLLLEKEKNISIEII</sequence>